<evidence type="ECO:0000256" key="2">
    <source>
        <dbReference type="ARBA" id="ARBA00022475"/>
    </source>
</evidence>
<feature type="domain" description="SSD" evidence="8">
    <location>
        <begin position="177"/>
        <end position="309"/>
    </location>
</feature>
<sequence length="763" mass="77596">MVGWLLALGAVIGLGFSLAGSFEDSSSIPGSPAQTALDRMDRHFPSPDTQSAQIVFRAPPGQRLTDPGLRKPLAATLAATGDVRGVAEVGDPVEEGAVSEDGRTAVAEVAFTTKEDEDVPAGTLDAVRAAGAHAERAGLVTIYGGDAFEESTSPFGPAEMVGLGVALVILVITFGSLVAAGLPLVTAVLGVVGTMAAMTGLATVVGVTDSAPTLSIMLGLAVGIDYALFIVSRHRAQLAAGMPVARSVAEANATAGSAVVFAGATVVIALAGLSVAGVPMLTSMGLASAGAVAMAVVLALGLLPAVMGMAGTRLTPRPGKDRPAGHGDRTPGARRVPGLLRLPLRVVGRLSSVAARTAGRGRTPGSDGRTGRTATHGGRVTLGERWTAGVLRRPVRTLVLGTLLLAALALPATQLRLAVTDEGNSPTGTSARQAYDVIGDAFGPGANGPLVVLVEADDPAAVGTAATDVRAGLHDVDGIADIGDVDTAEDGTAARIRIIPSTGPRTEETSALVSRLRTEARRAAEAGGAHAAVTGMTAVSIDVSEKLGGALVPFAIVVVGLSLLLLMIAFRSVAVPVKATIGFLLSVGAAFGATVAVFQWGWAAGLLGVSGEGPVPSFMPIIVMAVLFGLAMDYEVFLVSAVREDYVRHGDARAAVLAGARNAARVVTSAALIMVSVFIGFLFSHDADIMPIAFALAFGVLVDAFLVRMTLVPAALALLGDRAWWLPRRLDRLLPHLDVEGGNRRTPDAAPQDPVRTPAPVSR</sequence>
<evidence type="ECO:0000256" key="4">
    <source>
        <dbReference type="ARBA" id="ARBA00022989"/>
    </source>
</evidence>
<evidence type="ECO:0000313" key="9">
    <source>
        <dbReference type="EMBL" id="GGX63741.1"/>
    </source>
</evidence>
<evidence type="ECO:0000256" key="7">
    <source>
        <dbReference type="SAM" id="Phobius"/>
    </source>
</evidence>
<feature type="transmembrane region" description="Helical" evidence="7">
    <location>
        <begin position="621"/>
        <end position="642"/>
    </location>
</feature>
<evidence type="ECO:0000256" key="5">
    <source>
        <dbReference type="ARBA" id="ARBA00023136"/>
    </source>
</evidence>
<dbReference type="PANTHER" id="PTHR33406">
    <property type="entry name" value="MEMBRANE PROTEIN MJ1562-RELATED"/>
    <property type="match status" value="1"/>
</dbReference>
<keyword evidence="2" id="KW-1003">Cell membrane</keyword>
<keyword evidence="10" id="KW-1185">Reference proteome</keyword>
<gene>
    <name evidence="9" type="ORF">GCM10010515_34310</name>
</gene>
<dbReference type="InterPro" id="IPR004869">
    <property type="entry name" value="MMPL_dom"/>
</dbReference>
<reference evidence="9" key="1">
    <citation type="journal article" date="2014" name="Int. J. Syst. Evol. Microbiol.">
        <title>Complete genome sequence of Corynebacterium casei LMG S-19264T (=DSM 44701T), isolated from a smear-ripened cheese.</title>
        <authorList>
            <consortium name="US DOE Joint Genome Institute (JGI-PGF)"/>
            <person name="Walter F."/>
            <person name="Albersmeier A."/>
            <person name="Kalinowski J."/>
            <person name="Ruckert C."/>
        </authorList>
    </citation>
    <scope>NUCLEOTIDE SEQUENCE</scope>
    <source>
        <strain evidence="9">JCM 4956</strain>
    </source>
</reference>
<feature type="transmembrane region" description="Helical" evidence="7">
    <location>
        <begin position="689"/>
        <end position="719"/>
    </location>
</feature>
<feature type="region of interest" description="Disordered" evidence="6">
    <location>
        <begin position="356"/>
        <end position="377"/>
    </location>
</feature>
<dbReference type="AlphaFoldDB" id="A0A918KH90"/>
<evidence type="ECO:0000256" key="6">
    <source>
        <dbReference type="SAM" id="MobiDB-lite"/>
    </source>
</evidence>
<feature type="transmembrane region" description="Helical" evidence="7">
    <location>
        <begin position="550"/>
        <end position="570"/>
    </location>
</feature>
<protein>
    <submittedName>
        <fullName evidence="9">Membrane protein</fullName>
    </submittedName>
</protein>
<organism evidence="9 10">
    <name type="scientific">Streptomyces fructofermentans</name>
    <dbReference type="NCBI Taxonomy" id="152141"/>
    <lineage>
        <taxon>Bacteria</taxon>
        <taxon>Bacillati</taxon>
        <taxon>Actinomycetota</taxon>
        <taxon>Actinomycetes</taxon>
        <taxon>Kitasatosporales</taxon>
        <taxon>Streptomycetaceae</taxon>
        <taxon>Streptomyces</taxon>
    </lineage>
</organism>
<evidence type="ECO:0000256" key="3">
    <source>
        <dbReference type="ARBA" id="ARBA00022692"/>
    </source>
</evidence>
<dbReference type="Proteomes" id="UP000645555">
    <property type="component" value="Unassembled WGS sequence"/>
</dbReference>
<comment type="caution">
    <text evidence="9">The sequence shown here is derived from an EMBL/GenBank/DDBJ whole genome shotgun (WGS) entry which is preliminary data.</text>
</comment>
<keyword evidence="5 7" id="KW-0472">Membrane</keyword>
<evidence type="ECO:0000313" key="10">
    <source>
        <dbReference type="Proteomes" id="UP000645555"/>
    </source>
</evidence>
<dbReference type="InterPro" id="IPR050545">
    <property type="entry name" value="Mycobact_MmpL"/>
</dbReference>
<feature type="transmembrane region" description="Helical" evidence="7">
    <location>
        <begin position="253"/>
        <end position="278"/>
    </location>
</feature>
<feature type="compositionally biased region" description="Basic and acidic residues" evidence="6">
    <location>
        <begin position="318"/>
        <end position="331"/>
    </location>
</feature>
<feature type="transmembrane region" description="Helical" evidence="7">
    <location>
        <begin position="160"/>
        <end position="180"/>
    </location>
</feature>
<dbReference type="EMBL" id="BMWD01000010">
    <property type="protein sequence ID" value="GGX63741.1"/>
    <property type="molecule type" value="Genomic_DNA"/>
</dbReference>
<dbReference type="GO" id="GO:0005886">
    <property type="term" value="C:plasma membrane"/>
    <property type="evidence" value="ECO:0007669"/>
    <property type="project" value="UniProtKB-SubCell"/>
</dbReference>
<feature type="transmembrane region" description="Helical" evidence="7">
    <location>
        <begin position="213"/>
        <end position="232"/>
    </location>
</feature>
<dbReference type="Pfam" id="PF03176">
    <property type="entry name" value="MMPL"/>
    <property type="match status" value="2"/>
</dbReference>
<name>A0A918KH90_9ACTN</name>
<feature type="region of interest" description="Disordered" evidence="6">
    <location>
        <begin position="313"/>
        <end position="335"/>
    </location>
</feature>
<keyword evidence="3 7" id="KW-0812">Transmembrane</keyword>
<reference evidence="9" key="2">
    <citation type="submission" date="2020-09" db="EMBL/GenBank/DDBJ databases">
        <authorList>
            <person name="Sun Q."/>
            <person name="Ohkuma M."/>
        </authorList>
    </citation>
    <scope>NUCLEOTIDE SEQUENCE</scope>
    <source>
        <strain evidence="9">JCM 4956</strain>
    </source>
</reference>
<keyword evidence="4 7" id="KW-1133">Transmembrane helix</keyword>
<feature type="transmembrane region" description="Helical" evidence="7">
    <location>
        <begin position="187"/>
        <end position="207"/>
    </location>
</feature>
<accession>A0A918KH90</accession>
<dbReference type="PANTHER" id="PTHR33406:SF13">
    <property type="entry name" value="MEMBRANE PROTEIN YDFJ"/>
    <property type="match status" value="1"/>
</dbReference>
<feature type="transmembrane region" description="Helical" evidence="7">
    <location>
        <begin position="663"/>
        <end position="683"/>
    </location>
</feature>
<feature type="transmembrane region" description="Helical" evidence="7">
    <location>
        <begin position="284"/>
        <end position="307"/>
    </location>
</feature>
<feature type="region of interest" description="Disordered" evidence="6">
    <location>
        <begin position="741"/>
        <end position="763"/>
    </location>
</feature>
<dbReference type="Gene3D" id="1.20.1640.10">
    <property type="entry name" value="Multidrug efflux transporter AcrB transmembrane domain"/>
    <property type="match status" value="2"/>
</dbReference>
<comment type="subcellular location">
    <subcellularLocation>
        <location evidence="1">Cell membrane</location>
        <topology evidence="1">Multi-pass membrane protein</topology>
    </subcellularLocation>
</comment>
<proteinExistence type="predicted"/>
<feature type="transmembrane region" description="Helical" evidence="7">
    <location>
        <begin position="582"/>
        <end position="601"/>
    </location>
</feature>
<evidence type="ECO:0000256" key="1">
    <source>
        <dbReference type="ARBA" id="ARBA00004651"/>
    </source>
</evidence>
<dbReference type="PROSITE" id="PS50156">
    <property type="entry name" value="SSD"/>
    <property type="match status" value="1"/>
</dbReference>
<feature type="transmembrane region" description="Helical" evidence="7">
    <location>
        <begin position="395"/>
        <end position="413"/>
    </location>
</feature>
<evidence type="ECO:0000259" key="8">
    <source>
        <dbReference type="PROSITE" id="PS50156"/>
    </source>
</evidence>
<dbReference type="SUPFAM" id="SSF82866">
    <property type="entry name" value="Multidrug efflux transporter AcrB transmembrane domain"/>
    <property type="match status" value="2"/>
</dbReference>
<dbReference type="InterPro" id="IPR000731">
    <property type="entry name" value="SSD"/>
</dbReference>